<dbReference type="OrthoDB" id="531332at2"/>
<gene>
    <name evidence="1" type="ORF">PROH_21230</name>
</gene>
<protein>
    <submittedName>
        <fullName evidence="1">Uncharacterized protein</fullName>
    </submittedName>
</protein>
<accession>A0A0M2PNL0</accession>
<dbReference type="AlphaFoldDB" id="A0A0M2PNL0"/>
<keyword evidence="2" id="KW-1185">Reference proteome</keyword>
<evidence type="ECO:0000313" key="1">
    <source>
        <dbReference type="EMBL" id="KKI98200.1"/>
    </source>
</evidence>
<proteinExistence type="predicted"/>
<dbReference type="RefSeq" id="WP_017712963.1">
    <property type="nucleotide sequence ID" value="NZ_KB235938.1"/>
</dbReference>
<name>A0A0M2PNL0_PROHO</name>
<sequence>MPPPAPVHPSSPPDPAPLPEIFQLVRREEVAPSLHYHSTHLDGLHNSGVDDQFESYEGATLMPMRGRDLDALMDLFDRSDIEPIVLNLSQTLEQRLSSEDWEDVAAWRV</sequence>
<dbReference type="Proteomes" id="UP000034681">
    <property type="component" value="Unassembled WGS sequence"/>
</dbReference>
<dbReference type="EMBL" id="AJTX02000010">
    <property type="protein sequence ID" value="KKI98200.1"/>
    <property type="molecule type" value="Genomic_DNA"/>
</dbReference>
<evidence type="ECO:0000313" key="2">
    <source>
        <dbReference type="Proteomes" id="UP000034681"/>
    </source>
</evidence>
<reference evidence="1" key="1">
    <citation type="submission" date="2012-04" db="EMBL/GenBank/DDBJ databases">
        <authorList>
            <person name="Borisov I.G."/>
            <person name="Ivanikova N.V."/>
            <person name="Pinevich A.V."/>
        </authorList>
    </citation>
    <scope>NUCLEOTIDE SEQUENCE</scope>
    <source>
        <strain evidence="1">CALU 1027</strain>
    </source>
</reference>
<comment type="caution">
    <text evidence="1">The sequence shown here is derived from an EMBL/GenBank/DDBJ whole genome shotgun (WGS) entry which is preliminary data.</text>
</comment>
<organism evidence="1 2">
    <name type="scientific">Prochlorothrix hollandica PCC 9006 = CALU 1027</name>
    <dbReference type="NCBI Taxonomy" id="317619"/>
    <lineage>
        <taxon>Bacteria</taxon>
        <taxon>Bacillati</taxon>
        <taxon>Cyanobacteriota</taxon>
        <taxon>Cyanophyceae</taxon>
        <taxon>Prochlorotrichales</taxon>
        <taxon>Prochlorotrichaceae</taxon>
        <taxon>Prochlorothrix</taxon>
    </lineage>
</organism>